<dbReference type="InterPro" id="IPR029062">
    <property type="entry name" value="Class_I_gatase-like"/>
</dbReference>
<dbReference type="AlphaFoldDB" id="A0A317US24"/>
<comment type="caution">
    <text evidence="9">The sequence shown here is derived from an EMBL/GenBank/DDBJ whole genome shotgun (WGS) entry which is preliminary data.</text>
</comment>
<dbReference type="PANTHER" id="PTHR31845">
    <property type="entry name" value="FINGER DOMAIN PROTEIN, PUTATIVE-RELATED"/>
    <property type="match status" value="1"/>
</dbReference>
<dbReference type="InterPro" id="IPR051089">
    <property type="entry name" value="prtT"/>
</dbReference>
<dbReference type="PANTHER" id="PTHR31845:SF10">
    <property type="entry name" value="ZN(II)2CYS6 TRANSCRIPTION FACTOR (EUROFUNG)"/>
    <property type="match status" value="1"/>
</dbReference>
<evidence type="ECO:0000259" key="8">
    <source>
        <dbReference type="Pfam" id="PF01965"/>
    </source>
</evidence>
<dbReference type="GO" id="GO:0000976">
    <property type="term" value="F:transcription cis-regulatory region binding"/>
    <property type="evidence" value="ECO:0007669"/>
    <property type="project" value="TreeGrafter"/>
</dbReference>
<dbReference type="Pfam" id="PF01965">
    <property type="entry name" value="DJ-1_PfpI"/>
    <property type="match status" value="1"/>
</dbReference>
<dbReference type="Proteomes" id="UP000246171">
    <property type="component" value="Unassembled WGS sequence"/>
</dbReference>
<reference evidence="9" key="1">
    <citation type="submission" date="2016-12" db="EMBL/GenBank/DDBJ databases">
        <title>The genomes of Aspergillus section Nigri reveals drivers in fungal speciation.</title>
        <authorList>
            <consortium name="DOE Joint Genome Institute"/>
            <person name="Vesth T.C."/>
            <person name="Nybo J."/>
            <person name="Theobald S."/>
            <person name="Brandl J."/>
            <person name="Frisvad J.C."/>
            <person name="Nielsen K.F."/>
            <person name="Lyhne E.K."/>
            <person name="Kogle M.E."/>
            <person name="Kuo A."/>
            <person name="Riley R."/>
            <person name="Clum A."/>
            <person name="Nolan M."/>
            <person name="Lipzen A."/>
            <person name="Salamov A."/>
            <person name="Henrissat B."/>
            <person name="Wiebenga A."/>
            <person name="De vries R.P."/>
            <person name="Grigoriev I.V."/>
            <person name="Mortensen U.H."/>
            <person name="Andersen M.R."/>
            <person name="Baker S.E."/>
        </authorList>
    </citation>
    <scope>NUCLEOTIDE SEQUENCE</scope>
    <source>
        <strain evidence="9">CBS 122712</strain>
    </source>
</reference>
<feature type="compositionally biased region" description="Low complexity" evidence="7">
    <location>
        <begin position="751"/>
        <end position="763"/>
    </location>
</feature>
<dbReference type="Gene3D" id="3.40.50.880">
    <property type="match status" value="1"/>
</dbReference>
<evidence type="ECO:0000256" key="7">
    <source>
        <dbReference type="SAM" id="MobiDB-lite"/>
    </source>
</evidence>
<evidence type="ECO:0000313" key="10">
    <source>
        <dbReference type="Proteomes" id="UP000246171"/>
    </source>
</evidence>
<keyword evidence="6" id="KW-0539">Nucleus</keyword>
<evidence type="ECO:0000256" key="3">
    <source>
        <dbReference type="ARBA" id="ARBA00023015"/>
    </source>
</evidence>
<feature type="region of interest" description="Disordered" evidence="7">
    <location>
        <begin position="751"/>
        <end position="773"/>
    </location>
</feature>
<feature type="domain" description="DJ-1/PfpI" evidence="8">
    <location>
        <begin position="68"/>
        <end position="182"/>
    </location>
</feature>
<organism evidence="9 10">
    <name type="scientific">Aspergillus eucalypticola (strain CBS 122712 / IBT 29274)</name>
    <dbReference type="NCBI Taxonomy" id="1448314"/>
    <lineage>
        <taxon>Eukaryota</taxon>
        <taxon>Fungi</taxon>
        <taxon>Dikarya</taxon>
        <taxon>Ascomycota</taxon>
        <taxon>Pezizomycotina</taxon>
        <taxon>Eurotiomycetes</taxon>
        <taxon>Eurotiomycetidae</taxon>
        <taxon>Eurotiales</taxon>
        <taxon>Aspergillaceae</taxon>
        <taxon>Aspergillus</taxon>
        <taxon>Aspergillus subgen. Circumdati</taxon>
    </lineage>
</organism>
<dbReference type="GO" id="GO:0005634">
    <property type="term" value="C:nucleus"/>
    <property type="evidence" value="ECO:0007669"/>
    <property type="project" value="UniProtKB-SubCell"/>
</dbReference>
<evidence type="ECO:0000256" key="6">
    <source>
        <dbReference type="ARBA" id="ARBA00023242"/>
    </source>
</evidence>
<dbReference type="VEuPathDB" id="FungiDB:BO83DRAFT_402162"/>
<accession>A0A317US24</accession>
<dbReference type="RefSeq" id="XP_025384141.1">
    <property type="nucleotide sequence ID" value="XM_025533511.1"/>
</dbReference>
<evidence type="ECO:0000256" key="4">
    <source>
        <dbReference type="ARBA" id="ARBA00023125"/>
    </source>
</evidence>
<protein>
    <recommendedName>
        <fullName evidence="8">DJ-1/PfpI domain-containing protein</fullName>
    </recommendedName>
</protein>
<keyword evidence="2" id="KW-0862">Zinc</keyword>
<comment type="subcellular location">
    <subcellularLocation>
        <location evidence="1">Nucleus</location>
    </subcellularLocation>
</comment>
<sequence>MSTPFDLRNPGRPIHVGVVLLNTVTEHLDIAPVGFFHNFSTSFIKHLPPFAISDDLRSQALDFVTHWVTEDGTTPGSLSGNLKVIPTDSFATCPPLDIVLIGAGQMGYQATTTEKDFLRKCYAECSAFLSVCGASDALLATGILEGKTATGPLSFLPLFREIAPGTNWVEKRWVRDGKMWTTGTLLNGLDMIAAFGREVWGGEGSLVEHVLRTGYFPSRNVDYQDETIISICVHVHGAPKLAMHVKRAKSGVYPTRKAAGKTPLGYTCTVNGNFPSTTHLLTAERSTNSSSGRVLRAPTHHGNDVISGLIRNQPKAEEDEVMQLRQLHCGVLQARSLGEGDSRTQIDTNSNVGDTVDCNSRSSKINLNMDEAEQLLLQFKHQRAYFPFIVVPEETTAASLASSQPFLLLAILTVSLTRKPLLQKRLDERFRRVLSERVIFYGEKSLDYVQGLLVYMAWRPLHIRPLSRQGQQFMQILVTMISDLKLTENMHDQAPRDICLGCFSLSSLLSVGFRRRGDDVAYKYLKEAVNANQRLNQPCDEQFQLSELHILFEEIMRCQMESGPLKCPMTKQQRVEEKMESFRLELQIFERVHGPSTNTNIHTVPVRLLLSSLKVHIALLPFRILDPGPSSIPNLDRFVDQGTSCATEIRSFFEYFLSLSQGQYILFSVRDWCQLILIISAASDICFLPSSSMSPIWNDFQIKTRSGMLIYLESLSHRISRLSVTKAGETPDVFFMFKSVLDIVLSKYAPTSGDSSALTSTSSRGNPSVREEPGRDVAAISSTLSTRCPMVNGSIRESEFWEAMKQSDLYLEGLANGVNGEDVYTSGVDSLLADCGDWPSIFSEWINVSVN</sequence>
<dbReference type="SUPFAM" id="SSF52317">
    <property type="entry name" value="Class I glutamine amidotransferase-like"/>
    <property type="match status" value="1"/>
</dbReference>
<gene>
    <name evidence="9" type="ORF">BO83DRAFT_402162</name>
</gene>
<dbReference type="GO" id="GO:0000981">
    <property type="term" value="F:DNA-binding transcription factor activity, RNA polymerase II-specific"/>
    <property type="evidence" value="ECO:0007669"/>
    <property type="project" value="TreeGrafter"/>
</dbReference>
<dbReference type="EMBL" id="MSFU01000029">
    <property type="protein sequence ID" value="PWY64823.1"/>
    <property type="molecule type" value="Genomic_DNA"/>
</dbReference>
<keyword evidence="3" id="KW-0805">Transcription regulation</keyword>
<keyword evidence="5" id="KW-0804">Transcription</keyword>
<dbReference type="OrthoDB" id="5424793at2759"/>
<keyword evidence="4" id="KW-0238">DNA-binding</keyword>
<evidence type="ECO:0000256" key="2">
    <source>
        <dbReference type="ARBA" id="ARBA00022833"/>
    </source>
</evidence>
<evidence type="ECO:0000256" key="5">
    <source>
        <dbReference type="ARBA" id="ARBA00023163"/>
    </source>
</evidence>
<keyword evidence="10" id="KW-1185">Reference proteome</keyword>
<evidence type="ECO:0000313" key="9">
    <source>
        <dbReference type="EMBL" id="PWY64823.1"/>
    </source>
</evidence>
<name>A0A317US24_ASPEC</name>
<dbReference type="GeneID" id="37055473"/>
<proteinExistence type="predicted"/>
<evidence type="ECO:0000256" key="1">
    <source>
        <dbReference type="ARBA" id="ARBA00004123"/>
    </source>
</evidence>
<dbReference type="InterPro" id="IPR002818">
    <property type="entry name" value="DJ-1/PfpI"/>
</dbReference>